<dbReference type="AlphaFoldDB" id="A0A212L0B8"/>
<proteinExistence type="predicted"/>
<name>A0A212L0B8_9BACT</name>
<reference evidence="1" key="1">
    <citation type="submission" date="2016-08" db="EMBL/GenBank/DDBJ databases">
        <authorList>
            <person name="Seilhamer J.J."/>
        </authorList>
    </citation>
    <scope>NUCLEOTIDE SEQUENCE</scope>
    <source>
        <strain evidence="1">86-1</strain>
    </source>
</reference>
<organism evidence="1">
    <name type="scientific">uncultured Desulfovibrio sp</name>
    <dbReference type="NCBI Taxonomy" id="167968"/>
    <lineage>
        <taxon>Bacteria</taxon>
        <taxon>Pseudomonadati</taxon>
        <taxon>Thermodesulfobacteriota</taxon>
        <taxon>Desulfovibrionia</taxon>
        <taxon>Desulfovibrionales</taxon>
        <taxon>Desulfovibrionaceae</taxon>
        <taxon>Desulfovibrio</taxon>
        <taxon>environmental samples</taxon>
    </lineage>
</organism>
<evidence type="ECO:0000313" key="1">
    <source>
        <dbReference type="EMBL" id="SCM71004.1"/>
    </source>
</evidence>
<sequence>MRMHILNDRAAPVAAYTVLAYRAHSSTRTQPAQWPEQFHSGIALAATAWQPTAHHRLMYGALPPAISDLKLKVGMDCCLLDRFNHIKTLMVLQCATKSFLTGSAGSCRTRDVRHHAISTLP</sequence>
<accession>A0A212L0B8</accession>
<gene>
    <name evidence="1" type="ORF">KL86DES1_10781</name>
</gene>
<protein>
    <submittedName>
        <fullName evidence="1">Uncharacterized protein</fullName>
    </submittedName>
</protein>
<dbReference type="EMBL" id="FMJC01000001">
    <property type="protein sequence ID" value="SCM71004.1"/>
    <property type="molecule type" value="Genomic_DNA"/>
</dbReference>